<sequence>MMIKNLTDTDIKEIKYMTRAGYIIPTLFLAFAALESIYLVLGEGVDPSTITFILINASVVTCLIIISYLINRKYFKDLKSGEKKIEIHTVQKKEDRTSYEAGSGTLHIPILGDLFPKLWSQEMKKNYLMYLIIKNTRFEVSKELYDQVNIGESVQMHYSRYSNILLSIKKNN</sequence>
<keyword evidence="1" id="KW-0812">Transmembrane</keyword>
<evidence type="ECO:0000313" key="3">
    <source>
        <dbReference type="Proteomes" id="UP000248079"/>
    </source>
</evidence>
<comment type="caution">
    <text evidence="2">The sequence shown here is derived from an EMBL/GenBank/DDBJ whole genome shotgun (WGS) entry which is preliminary data.</text>
</comment>
<reference evidence="2 3" key="1">
    <citation type="submission" date="2018-05" db="EMBL/GenBank/DDBJ databases">
        <title>Marinifilum breve JC075T sp. nov., a marine bacterium isolated from Yongle Blue Hole in the South China Sea.</title>
        <authorList>
            <person name="Fu T."/>
        </authorList>
    </citation>
    <scope>NUCLEOTIDE SEQUENCE [LARGE SCALE GENOMIC DNA]</scope>
    <source>
        <strain evidence="2 3">JC075</strain>
    </source>
</reference>
<evidence type="ECO:0000256" key="1">
    <source>
        <dbReference type="SAM" id="Phobius"/>
    </source>
</evidence>
<keyword evidence="1" id="KW-0472">Membrane</keyword>
<evidence type="ECO:0000313" key="2">
    <source>
        <dbReference type="EMBL" id="PXY01502.1"/>
    </source>
</evidence>
<proteinExistence type="predicted"/>
<keyword evidence="1" id="KW-1133">Transmembrane helix</keyword>
<feature type="transmembrane region" description="Helical" evidence="1">
    <location>
        <begin position="47"/>
        <end position="70"/>
    </location>
</feature>
<gene>
    <name evidence="2" type="ORF">DF185_08435</name>
</gene>
<dbReference type="Proteomes" id="UP000248079">
    <property type="component" value="Unassembled WGS sequence"/>
</dbReference>
<dbReference type="AlphaFoldDB" id="A0A2V3ZYD9"/>
<organism evidence="2 3">
    <name type="scientific">Marinifilum breve</name>
    <dbReference type="NCBI Taxonomy" id="2184082"/>
    <lineage>
        <taxon>Bacteria</taxon>
        <taxon>Pseudomonadati</taxon>
        <taxon>Bacteroidota</taxon>
        <taxon>Bacteroidia</taxon>
        <taxon>Marinilabiliales</taxon>
        <taxon>Marinifilaceae</taxon>
    </lineage>
</organism>
<name>A0A2V3ZYD9_9BACT</name>
<accession>A0A2V3ZYD9</accession>
<protein>
    <submittedName>
        <fullName evidence="2">Uncharacterized protein</fullName>
    </submittedName>
</protein>
<keyword evidence="3" id="KW-1185">Reference proteome</keyword>
<feature type="transmembrane region" description="Helical" evidence="1">
    <location>
        <begin position="20"/>
        <end position="41"/>
    </location>
</feature>
<dbReference type="EMBL" id="QFLI01000003">
    <property type="protein sequence ID" value="PXY01502.1"/>
    <property type="molecule type" value="Genomic_DNA"/>
</dbReference>